<dbReference type="RefSeq" id="WP_189846779.1">
    <property type="nucleotide sequence ID" value="NZ_BMVV01000001.1"/>
</dbReference>
<keyword evidence="3" id="KW-1185">Reference proteome</keyword>
<accession>A0ABW7C0H1</accession>
<comment type="similarity">
    <text evidence="1">Belongs to the glycosyltransferase 20 family.</text>
</comment>
<gene>
    <name evidence="2" type="ORF">ACGFYS_29325</name>
</gene>
<dbReference type="InterPro" id="IPR001830">
    <property type="entry name" value="Glyco_trans_20"/>
</dbReference>
<evidence type="ECO:0000313" key="2">
    <source>
        <dbReference type="EMBL" id="MFG3193041.1"/>
    </source>
</evidence>
<proteinExistence type="inferred from homology"/>
<organism evidence="2 3">
    <name type="scientific">Streptomyces omiyaensis</name>
    <dbReference type="NCBI Taxonomy" id="68247"/>
    <lineage>
        <taxon>Bacteria</taxon>
        <taxon>Bacillati</taxon>
        <taxon>Actinomycetota</taxon>
        <taxon>Actinomycetes</taxon>
        <taxon>Kitasatosporales</taxon>
        <taxon>Streptomycetaceae</taxon>
        <taxon>Streptomyces</taxon>
    </lineage>
</organism>
<dbReference type="EMBL" id="JBICZW010000025">
    <property type="protein sequence ID" value="MFG3193041.1"/>
    <property type="molecule type" value="Genomic_DNA"/>
</dbReference>
<evidence type="ECO:0000256" key="1">
    <source>
        <dbReference type="ARBA" id="ARBA00008799"/>
    </source>
</evidence>
<dbReference type="Pfam" id="PF00982">
    <property type="entry name" value="Glyco_transf_20"/>
    <property type="match status" value="1"/>
</dbReference>
<protein>
    <submittedName>
        <fullName evidence="2">Trehalose-6-phosphate synthase</fullName>
    </submittedName>
</protein>
<evidence type="ECO:0000313" key="3">
    <source>
        <dbReference type="Proteomes" id="UP001604282"/>
    </source>
</evidence>
<reference evidence="2 3" key="1">
    <citation type="submission" date="2024-10" db="EMBL/GenBank/DDBJ databases">
        <title>The Natural Products Discovery Center: Release of the First 8490 Sequenced Strains for Exploring Actinobacteria Biosynthetic Diversity.</title>
        <authorList>
            <person name="Kalkreuter E."/>
            <person name="Kautsar S.A."/>
            <person name="Yang D."/>
            <person name="Bader C.D."/>
            <person name="Teijaro C.N."/>
            <person name="Fluegel L."/>
            <person name="Davis C.M."/>
            <person name="Simpson J.R."/>
            <person name="Lauterbach L."/>
            <person name="Steele A.D."/>
            <person name="Gui C."/>
            <person name="Meng S."/>
            <person name="Li G."/>
            <person name="Viehrig K."/>
            <person name="Ye F."/>
            <person name="Su P."/>
            <person name="Kiefer A.F."/>
            <person name="Nichols A."/>
            <person name="Cepeda A.J."/>
            <person name="Yan W."/>
            <person name="Fan B."/>
            <person name="Jiang Y."/>
            <person name="Adhikari A."/>
            <person name="Zheng C.-J."/>
            <person name="Schuster L."/>
            <person name="Cowan T.M."/>
            <person name="Smanski M.J."/>
            <person name="Chevrette M.G."/>
            <person name="De Carvalho L.P.S."/>
            <person name="Shen B."/>
        </authorList>
    </citation>
    <scope>NUCLEOTIDE SEQUENCE [LARGE SCALE GENOMIC DNA]</scope>
    <source>
        <strain evidence="2 3">NPDC048229</strain>
    </source>
</reference>
<dbReference type="CDD" id="cd03788">
    <property type="entry name" value="GT20_TPS"/>
    <property type="match status" value="1"/>
</dbReference>
<dbReference type="Proteomes" id="UP001604282">
    <property type="component" value="Unassembled WGS sequence"/>
</dbReference>
<dbReference type="Gene3D" id="3.40.50.2000">
    <property type="entry name" value="Glycogen Phosphorylase B"/>
    <property type="match status" value="2"/>
</dbReference>
<comment type="caution">
    <text evidence="2">The sequence shown here is derived from an EMBL/GenBank/DDBJ whole genome shotgun (WGS) entry which is preliminary data.</text>
</comment>
<name>A0ABW7C0H1_9ACTN</name>
<dbReference type="PANTHER" id="PTHR10788">
    <property type="entry name" value="TREHALOSE-6-PHOSPHATE SYNTHASE"/>
    <property type="match status" value="1"/>
</dbReference>
<dbReference type="SUPFAM" id="SSF53756">
    <property type="entry name" value="UDP-Glycosyltransferase/glycogen phosphorylase"/>
    <property type="match status" value="1"/>
</dbReference>
<dbReference type="PANTHER" id="PTHR10788:SF106">
    <property type="entry name" value="BCDNA.GH08860"/>
    <property type="match status" value="1"/>
</dbReference>
<sequence>MVSVLVASNRGPVSYTLGDDGALSARRGGGGLVSGLSAVDAQDSLWVCAALGDGDREAVRRGVAEPGVRMLDIDPEVYADAYNGIANSVLWFLHHHLYDIPREPVFDAAFRRRWESYRAYNRAFAEALAAAAAEGAAVLVQDYHLALVPGMLRELRPDLRIGHFTHTPWVSSEYLRMVPDDIAEELLWGMLGADELGFHTWAWASSFIGCCSQRDDSTGTARGVWPSGDPWRGVEWRRHGAGKGRTRVRVHALGVDGDDLRALAHRPQVDDRLARLREEVGDRKTIVRVDRTELSKNILRGLLAYRELLTTHPEWRDRVVHLASAYPSRQDLESYRSYTDSVRTLAEEINAEFGTADWQPVLVSVQDDFVRSLAAYRLADVALVNPVRDGMNLVAKEIPVVSDEGCALVLSTGAGAYRELREDALTVDPYDVSATAEALHTGLSMPRAERAERTKRLAAAATALPPQRWFLDQLDALRRPS</sequence>